<dbReference type="SUPFAM" id="SSF55040">
    <property type="entry name" value="Molybdenum cofactor biosynthesis protein C, MoaC"/>
    <property type="match status" value="1"/>
</dbReference>
<name>A0A5N0TCF1_9GAMM</name>
<dbReference type="InterPro" id="IPR023045">
    <property type="entry name" value="MoaC"/>
</dbReference>
<reference evidence="5 6" key="1">
    <citation type="submission" date="2019-09" db="EMBL/GenBank/DDBJ databases">
        <title>Wenzhouxiangella sp. Genome sequencing and assembly.</title>
        <authorList>
            <person name="Zhang R."/>
        </authorList>
    </citation>
    <scope>NUCLEOTIDE SEQUENCE [LARGE SCALE GENOMIC DNA]</scope>
    <source>
        <strain evidence="5 6">W260</strain>
    </source>
</reference>
<evidence type="ECO:0000313" key="5">
    <source>
        <dbReference type="EMBL" id="KAA9132104.1"/>
    </source>
</evidence>
<evidence type="ECO:0000259" key="4">
    <source>
        <dbReference type="Pfam" id="PF01967"/>
    </source>
</evidence>
<dbReference type="Proteomes" id="UP000325372">
    <property type="component" value="Unassembled WGS sequence"/>
</dbReference>
<proteinExistence type="predicted"/>
<dbReference type="EC" id="4.6.1.17" evidence="5"/>
<keyword evidence="5" id="KW-0456">Lyase</keyword>
<keyword evidence="2" id="KW-0501">Molybdenum cofactor biosynthesis</keyword>
<dbReference type="GO" id="GO:0061799">
    <property type="term" value="F:cyclic pyranopterin monophosphate synthase activity"/>
    <property type="evidence" value="ECO:0007669"/>
    <property type="project" value="UniProtKB-EC"/>
</dbReference>
<comment type="caution">
    <text evidence="5">The sequence shown here is derived from an EMBL/GenBank/DDBJ whole genome shotgun (WGS) entry which is preliminary data.</text>
</comment>
<dbReference type="UniPathway" id="UPA00344"/>
<evidence type="ECO:0000256" key="3">
    <source>
        <dbReference type="ARBA" id="ARBA00055087"/>
    </source>
</evidence>
<evidence type="ECO:0000256" key="1">
    <source>
        <dbReference type="ARBA" id="ARBA00005046"/>
    </source>
</evidence>
<keyword evidence="6" id="KW-1185">Reference proteome</keyword>
<accession>A0A5N0TCF1</accession>
<comment type="pathway">
    <text evidence="1">Cofactor biosynthesis; molybdopterin biosynthesis.</text>
</comment>
<evidence type="ECO:0000313" key="6">
    <source>
        <dbReference type="Proteomes" id="UP000325372"/>
    </source>
</evidence>
<gene>
    <name evidence="5" type="primary">moaC</name>
    <name evidence="5" type="ORF">F3N42_06970</name>
</gene>
<sequence>MADVHEKAVTRRRALAYGRIIVGEAAFAAVRDGKLPKGDALPMAELAGILGAKATPTLIPLCHPISLSRASVHTRLDECAHAIDVYALAEISERTGVEMEALTGATVALLTLWDLVKPVNPALLIDAVRLLYKSGGKHGEWRHPDGVGAVAEEILGFNP</sequence>
<dbReference type="NCBIfam" id="TIGR00581">
    <property type="entry name" value="moaC"/>
    <property type="match status" value="1"/>
</dbReference>
<comment type="function">
    <text evidence="3">Catalyzes the conversion of (8S)-3',8-cyclo-7,8-dihydroguanosine 5'-triphosphate to cyclic pyranopterin monophosphate (cPMP).</text>
</comment>
<dbReference type="GO" id="GO:0006777">
    <property type="term" value="P:Mo-molybdopterin cofactor biosynthetic process"/>
    <property type="evidence" value="ECO:0007669"/>
    <property type="project" value="UniProtKB-KW"/>
</dbReference>
<evidence type="ECO:0000256" key="2">
    <source>
        <dbReference type="ARBA" id="ARBA00023150"/>
    </source>
</evidence>
<dbReference type="AlphaFoldDB" id="A0A5N0TCF1"/>
<dbReference type="Gene3D" id="3.30.70.640">
    <property type="entry name" value="Molybdopterin cofactor biosynthesis C (MoaC) domain"/>
    <property type="match status" value="1"/>
</dbReference>
<organism evidence="5 6">
    <name type="scientific">Marinihelvus fidelis</name>
    <dbReference type="NCBI Taxonomy" id="2613842"/>
    <lineage>
        <taxon>Bacteria</taxon>
        <taxon>Pseudomonadati</taxon>
        <taxon>Pseudomonadota</taxon>
        <taxon>Gammaproteobacteria</taxon>
        <taxon>Chromatiales</taxon>
        <taxon>Wenzhouxiangellaceae</taxon>
        <taxon>Marinihelvus</taxon>
    </lineage>
</organism>
<dbReference type="InterPro" id="IPR002820">
    <property type="entry name" value="Mopterin_CF_biosynth-C_dom"/>
</dbReference>
<dbReference type="Pfam" id="PF01967">
    <property type="entry name" value="MoaC"/>
    <property type="match status" value="1"/>
</dbReference>
<dbReference type="InterPro" id="IPR036522">
    <property type="entry name" value="MoaC_sf"/>
</dbReference>
<dbReference type="EMBL" id="VYXP01000004">
    <property type="protein sequence ID" value="KAA9132104.1"/>
    <property type="molecule type" value="Genomic_DNA"/>
</dbReference>
<protein>
    <submittedName>
        <fullName evidence="5">Cyclic pyranopterin monophosphate synthase MoaC</fullName>
        <ecNumber evidence="5">4.6.1.17</ecNumber>
    </submittedName>
</protein>
<feature type="domain" description="Molybdopterin cofactor biosynthesis C (MoaC)" evidence="4">
    <location>
        <begin position="1"/>
        <end position="136"/>
    </location>
</feature>